<keyword evidence="3" id="KW-1003">Cell membrane</keyword>
<feature type="transmembrane region" description="Helical" evidence="7">
    <location>
        <begin position="70"/>
        <end position="89"/>
    </location>
</feature>
<proteinExistence type="inferred from homology"/>
<dbReference type="GO" id="GO:0005275">
    <property type="term" value="F:amine transmembrane transporter activity"/>
    <property type="evidence" value="ECO:0007669"/>
    <property type="project" value="TreeGrafter"/>
</dbReference>
<evidence type="ECO:0000256" key="1">
    <source>
        <dbReference type="ARBA" id="ARBA00004651"/>
    </source>
</evidence>
<name>A0A5K7ZTG5_9BACT</name>
<feature type="transmembrane region" description="Helical" evidence="7">
    <location>
        <begin position="95"/>
        <end position="118"/>
    </location>
</feature>
<evidence type="ECO:0000256" key="2">
    <source>
        <dbReference type="ARBA" id="ARBA00022448"/>
    </source>
</evidence>
<protein>
    <submittedName>
        <fullName evidence="9">ABC transporter permease</fullName>
    </submittedName>
</protein>
<dbReference type="InterPro" id="IPR035906">
    <property type="entry name" value="MetI-like_sf"/>
</dbReference>
<keyword evidence="2 7" id="KW-0813">Transport</keyword>
<evidence type="ECO:0000256" key="3">
    <source>
        <dbReference type="ARBA" id="ARBA00022475"/>
    </source>
</evidence>
<dbReference type="PANTHER" id="PTHR47737:SF1">
    <property type="entry name" value="GLYCINE BETAINE_PROLINE BETAINE TRANSPORT SYSTEM PERMEASE PROTEIN PROW"/>
    <property type="match status" value="1"/>
</dbReference>
<accession>A0A5K7ZTG5</accession>
<dbReference type="RefSeq" id="WP_155323675.1">
    <property type="nucleotide sequence ID" value="NZ_AP021876.1"/>
</dbReference>
<evidence type="ECO:0000256" key="5">
    <source>
        <dbReference type="ARBA" id="ARBA00022989"/>
    </source>
</evidence>
<evidence type="ECO:0000259" key="8">
    <source>
        <dbReference type="PROSITE" id="PS50928"/>
    </source>
</evidence>
<dbReference type="PANTHER" id="PTHR47737">
    <property type="entry name" value="GLYCINE BETAINE/PROLINE BETAINE TRANSPORT SYSTEM PERMEASE PROTEIN PROW"/>
    <property type="match status" value="1"/>
</dbReference>
<keyword evidence="6 7" id="KW-0472">Membrane</keyword>
<evidence type="ECO:0000313" key="10">
    <source>
        <dbReference type="Proteomes" id="UP000425960"/>
    </source>
</evidence>
<sequence>MFPQNWRFHVWPFIDAFIDYLNTTVSPLLDVFNGLVLKMLLTIDTVLLFLPWWLIIALIVVLCYGKTKSLSTALTLAFLLLTVGLFGLWETTLKTLSVVIVAVIISLALGIPFGIVMAESKPASKVMNPVLDAMQTMPPFVYLLPAIMLFGLGKVPAVFATVIYATPPAVRLTSLGINQVDVQVIETANAFGVTRWQMLREVKLPLAVPSILTGMNQTTMMALSMVVIASMIGAGGLGKEVLMATNKIAGGEGFEAGWAIVVVAIVIDRLTQGFIKQKKG</sequence>
<dbReference type="FunFam" id="1.10.3720.10:FF:000001">
    <property type="entry name" value="Glycine betaine ABC transporter, permease"/>
    <property type="match status" value="1"/>
</dbReference>
<feature type="domain" description="ABC transmembrane type-1" evidence="8">
    <location>
        <begin position="92"/>
        <end position="271"/>
    </location>
</feature>
<evidence type="ECO:0000256" key="4">
    <source>
        <dbReference type="ARBA" id="ARBA00022692"/>
    </source>
</evidence>
<organism evidence="9 10">
    <name type="scientific">Desulfosarcina ovata subsp. sediminis</name>
    <dbReference type="NCBI Taxonomy" id="885957"/>
    <lineage>
        <taxon>Bacteria</taxon>
        <taxon>Pseudomonadati</taxon>
        <taxon>Thermodesulfobacteriota</taxon>
        <taxon>Desulfobacteria</taxon>
        <taxon>Desulfobacterales</taxon>
        <taxon>Desulfosarcinaceae</taxon>
        <taxon>Desulfosarcina</taxon>
    </lineage>
</organism>
<dbReference type="GO" id="GO:0015226">
    <property type="term" value="F:carnitine transmembrane transporter activity"/>
    <property type="evidence" value="ECO:0007669"/>
    <property type="project" value="TreeGrafter"/>
</dbReference>
<dbReference type="InterPro" id="IPR000515">
    <property type="entry name" value="MetI-like"/>
</dbReference>
<dbReference type="SUPFAM" id="SSF161098">
    <property type="entry name" value="MetI-like"/>
    <property type="match status" value="1"/>
</dbReference>
<dbReference type="Pfam" id="PF00528">
    <property type="entry name" value="BPD_transp_1"/>
    <property type="match status" value="1"/>
</dbReference>
<evidence type="ECO:0000313" key="9">
    <source>
        <dbReference type="EMBL" id="BBO83484.1"/>
    </source>
</evidence>
<dbReference type="GO" id="GO:0043190">
    <property type="term" value="C:ATP-binding cassette (ABC) transporter complex"/>
    <property type="evidence" value="ECO:0007669"/>
    <property type="project" value="TreeGrafter"/>
</dbReference>
<comment type="subcellular location">
    <subcellularLocation>
        <location evidence="1 7">Cell membrane</location>
        <topology evidence="1 7">Multi-pass membrane protein</topology>
    </subcellularLocation>
</comment>
<dbReference type="GO" id="GO:0015871">
    <property type="term" value="P:choline transport"/>
    <property type="evidence" value="ECO:0007669"/>
    <property type="project" value="TreeGrafter"/>
</dbReference>
<dbReference type="Gene3D" id="1.10.3720.10">
    <property type="entry name" value="MetI-like"/>
    <property type="match status" value="1"/>
</dbReference>
<dbReference type="GO" id="GO:0031460">
    <property type="term" value="P:glycine betaine transport"/>
    <property type="evidence" value="ECO:0007669"/>
    <property type="project" value="UniProtKB-ARBA"/>
</dbReference>
<dbReference type="KEGG" id="dov:DSCO28_40500"/>
<comment type="similarity">
    <text evidence="7">Belongs to the binding-protein-dependent transport system permease family.</text>
</comment>
<dbReference type="AlphaFoldDB" id="A0A5K7ZTG5"/>
<evidence type="ECO:0000256" key="6">
    <source>
        <dbReference type="ARBA" id="ARBA00023136"/>
    </source>
</evidence>
<feature type="transmembrane region" description="Helical" evidence="7">
    <location>
        <begin position="219"/>
        <end position="238"/>
    </location>
</feature>
<dbReference type="EMBL" id="AP021876">
    <property type="protein sequence ID" value="BBO83484.1"/>
    <property type="molecule type" value="Genomic_DNA"/>
</dbReference>
<gene>
    <name evidence="9" type="primary">hisW</name>
    <name evidence="9" type="ORF">DSCO28_40500</name>
</gene>
<dbReference type="Proteomes" id="UP000425960">
    <property type="component" value="Chromosome"/>
</dbReference>
<dbReference type="PROSITE" id="PS50928">
    <property type="entry name" value="ABC_TM1"/>
    <property type="match status" value="1"/>
</dbReference>
<keyword evidence="4 7" id="KW-0812">Transmembrane</keyword>
<reference evidence="9 10" key="1">
    <citation type="submission" date="2019-11" db="EMBL/GenBank/DDBJ databases">
        <title>Comparative genomics of hydrocarbon-degrading Desulfosarcina strains.</title>
        <authorList>
            <person name="Watanabe M."/>
            <person name="Kojima H."/>
            <person name="Fukui M."/>
        </authorList>
    </citation>
    <scope>NUCLEOTIDE SEQUENCE [LARGE SCALE GENOMIC DNA]</scope>
    <source>
        <strain evidence="9 10">28bB2T</strain>
    </source>
</reference>
<keyword evidence="5 7" id="KW-1133">Transmembrane helix</keyword>
<feature type="transmembrane region" description="Helical" evidence="7">
    <location>
        <begin position="39"/>
        <end position="63"/>
    </location>
</feature>
<evidence type="ECO:0000256" key="7">
    <source>
        <dbReference type="RuleBase" id="RU363032"/>
    </source>
</evidence>
<feature type="transmembrane region" description="Helical" evidence="7">
    <location>
        <begin position="139"/>
        <end position="165"/>
    </location>
</feature>
<dbReference type="CDD" id="cd06261">
    <property type="entry name" value="TM_PBP2"/>
    <property type="match status" value="1"/>
</dbReference>